<feature type="coiled-coil region" evidence="1">
    <location>
        <begin position="24"/>
        <end position="72"/>
    </location>
</feature>
<evidence type="ECO:0000313" key="5">
    <source>
        <dbReference type="Proteomes" id="UP000377595"/>
    </source>
</evidence>
<keyword evidence="5" id="KW-1185">Reference proteome</keyword>
<evidence type="ECO:0000256" key="1">
    <source>
        <dbReference type="SAM" id="Coils"/>
    </source>
</evidence>
<gene>
    <name evidence="4" type="ORF">Aple_096270</name>
</gene>
<feature type="domain" description="ARB-07466-like C-terminal" evidence="3">
    <location>
        <begin position="191"/>
        <end position="296"/>
    </location>
</feature>
<name>A0A5M3Y5Y6_9ACTN</name>
<evidence type="ECO:0000313" key="4">
    <source>
        <dbReference type="EMBL" id="GES26728.1"/>
    </source>
</evidence>
<keyword evidence="2" id="KW-0732">Signal</keyword>
<keyword evidence="1" id="KW-0175">Coiled coil</keyword>
<dbReference type="Pfam" id="PF26571">
    <property type="entry name" value="VldE"/>
    <property type="match status" value="1"/>
</dbReference>
<evidence type="ECO:0000256" key="2">
    <source>
        <dbReference type="SAM" id="SignalP"/>
    </source>
</evidence>
<sequence>MSVGALAAALVLGPVATAAPKPTEGELKKQLTSLEKKVDGLIAKYHVAREDLAKARTAEKAARARLVKAEADYVAAQHEVGKLAGLNYQATVDPRMLMPGMQLSPLAAQLQAEKAAKMTEFAKKEKERRDAAAAAKKLIVDIKQQSEDIERQRKDAEQLIDEIQDKLDDLIPMGPGKLSNGGWAPELPTGSDNITPRTRLMREEIKDAFKLHYTVGCFRVDNMGEHPLGRACDFMMSSGGAMPTAANVALGNKISDWALKNRTKLGVKYVIWRQRINHGSGWRLMGNRGGITANHYDHVHISMF</sequence>
<feature type="signal peptide" evidence="2">
    <location>
        <begin position="1"/>
        <end position="18"/>
    </location>
</feature>
<comment type="caution">
    <text evidence="4">The sequence shown here is derived from an EMBL/GenBank/DDBJ whole genome shotgun (WGS) entry which is preliminary data.</text>
</comment>
<dbReference type="InterPro" id="IPR058593">
    <property type="entry name" value="ARB_07466-like_C"/>
</dbReference>
<dbReference type="Proteomes" id="UP000377595">
    <property type="component" value="Unassembled WGS sequence"/>
</dbReference>
<feature type="coiled-coil region" evidence="1">
    <location>
        <begin position="107"/>
        <end position="169"/>
    </location>
</feature>
<feature type="chain" id="PRO_5024420634" description="ARB-07466-like C-terminal domain-containing protein" evidence="2">
    <location>
        <begin position="19"/>
        <end position="304"/>
    </location>
</feature>
<reference evidence="4 5" key="1">
    <citation type="submission" date="2019-10" db="EMBL/GenBank/DDBJ databases">
        <title>Whole genome shotgun sequence of Acrocarpospora pleiomorpha NBRC 16267.</title>
        <authorList>
            <person name="Ichikawa N."/>
            <person name="Kimura A."/>
            <person name="Kitahashi Y."/>
            <person name="Komaki H."/>
            <person name="Oguchi A."/>
        </authorList>
    </citation>
    <scope>NUCLEOTIDE SEQUENCE [LARGE SCALE GENOMIC DNA]</scope>
    <source>
        <strain evidence="4 5">NBRC 16267</strain>
    </source>
</reference>
<dbReference type="AlphaFoldDB" id="A0A5M3Y5Y6"/>
<dbReference type="RefSeq" id="WP_246265468.1">
    <property type="nucleotide sequence ID" value="NZ_BAAAHM010000002.1"/>
</dbReference>
<organism evidence="4 5">
    <name type="scientific">Acrocarpospora pleiomorpha</name>
    <dbReference type="NCBI Taxonomy" id="90975"/>
    <lineage>
        <taxon>Bacteria</taxon>
        <taxon>Bacillati</taxon>
        <taxon>Actinomycetota</taxon>
        <taxon>Actinomycetes</taxon>
        <taxon>Streptosporangiales</taxon>
        <taxon>Streptosporangiaceae</taxon>
        <taxon>Acrocarpospora</taxon>
    </lineage>
</organism>
<accession>A0A5M3Y5Y6</accession>
<protein>
    <recommendedName>
        <fullName evidence="3">ARB-07466-like C-terminal domain-containing protein</fullName>
    </recommendedName>
</protein>
<proteinExistence type="predicted"/>
<dbReference type="EMBL" id="BLAF01000096">
    <property type="protein sequence ID" value="GES26728.1"/>
    <property type="molecule type" value="Genomic_DNA"/>
</dbReference>
<evidence type="ECO:0000259" key="3">
    <source>
        <dbReference type="Pfam" id="PF26571"/>
    </source>
</evidence>